<dbReference type="KEGG" id="tso:IZ6_08140"/>
<organism evidence="1 2">
    <name type="scientific">Terrihabitans soli</name>
    <dbReference type="NCBI Taxonomy" id="708113"/>
    <lineage>
        <taxon>Bacteria</taxon>
        <taxon>Pseudomonadati</taxon>
        <taxon>Pseudomonadota</taxon>
        <taxon>Alphaproteobacteria</taxon>
        <taxon>Hyphomicrobiales</taxon>
        <taxon>Terrihabitans</taxon>
    </lineage>
</organism>
<name>A0A6S6QMC1_9HYPH</name>
<dbReference type="EMBL" id="AP023361">
    <property type="protein sequence ID" value="BCJ90079.1"/>
    <property type="molecule type" value="Genomic_DNA"/>
</dbReference>
<keyword evidence="2" id="KW-1185">Reference proteome</keyword>
<dbReference type="Proteomes" id="UP000515317">
    <property type="component" value="Chromosome"/>
</dbReference>
<protein>
    <recommendedName>
        <fullName evidence="3">DUF3630 family protein</fullName>
    </recommendedName>
</protein>
<proteinExistence type="predicted"/>
<evidence type="ECO:0008006" key="3">
    <source>
        <dbReference type="Google" id="ProtNLM"/>
    </source>
</evidence>
<gene>
    <name evidence="1" type="ORF">IZ6_08140</name>
</gene>
<sequence>MAFRLHNLPDGLVSLEFEERDQEVLREAIGALYGPSDQQWVTGNVAEITFGGESFAYQAEWDEPCLVAGNPEAADLLKDLHAFLIR</sequence>
<accession>A0A6S6QMC1</accession>
<reference evidence="1 2" key="1">
    <citation type="submission" date="2020-08" db="EMBL/GenBank/DDBJ databases">
        <title>Genome sequence of Rhizobiales bacterium strain IZ6.</title>
        <authorList>
            <person name="Nakai R."/>
            <person name="Naganuma T."/>
        </authorList>
    </citation>
    <scope>NUCLEOTIDE SEQUENCE [LARGE SCALE GENOMIC DNA]</scope>
    <source>
        <strain evidence="1 2">IZ6</strain>
    </source>
</reference>
<evidence type="ECO:0000313" key="1">
    <source>
        <dbReference type="EMBL" id="BCJ90079.1"/>
    </source>
</evidence>
<dbReference type="AlphaFoldDB" id="A0A6S6QMC1"/>
<dbReference type="RefSeq" id="WP_222876736.1">
    <property type="nucleotide sequence ID" value="NZ_AP023361.1"/>
</dbReference>
<evidence type="ECO:0000313" key="2">
    <source>
        <dbReference type="Proteomes" id="UP000515317"/>
    </source>
</evidence>